<evidence type="ECO:0000313" key="11">
    <source>
        <dbReference type="EMBL" id="MQN89575.1"/>
    </source>
</evidence>
<evidence type="ECO:0000256" key="1">
    <source>
        <dbReference type="ARBA" id="ARBA00004571"/>
    </source>
</evidence>
<keyword evidence="3 10" id="KW-1134">Transmembrane beta strand</keyword>
<dbReference type="InterPro" id="IPR000531">
    <property type="entry name" value="Beta-barrel_TonB"/>
</dbReference>
<keyword evidence="5" id="KW-0732">Signal</keyword>
<evidence type="ECO:0000313" key="12">
    <source>
        <dbReference type="Proteomes" id="UP000420635"/>
    </source>
</evidence>
<organism evidence="11 12">
    <name type="scientific">Segatella copri</name>
    <dbReference type="NCBI Taxonomy" id="165179"/>
    <lineage>
        <taxon>Bacteria</taxon>
        <taxon>Pseudomonadati</taxon>
        <taxon>Bacteroidota</taxon>
        <taxon>Bacteroidia</taxon>
        <taxon>Bacteroidales</taxon>
        <taxon>Prevotellaceae</taxon>
        <taxon>Segatella</taxon>
    </lineage>
</organism>
<evidence type="ECO:0000256" key="4">
    <source>
        <dbReference type="ARBA" id="ARBA00022692"/>
    </source>
</evidence>
<accession>A0A646HNE3</accession>
<dbReference type="InterPro" id="IPR037066">
    <property type="entry name" value="Plug_dom_sf"/>
</dbReference>
<keyword evidence="7 10" id="KW-0472">Membrane</keyword>
<comment type="similarity">
    <text evidence="10">Belongs to the TonB-dependent receptor family.</text>
</comment>
<dbReference type="PANTHER" id="PTHR30069">
    <property type="entry name" value="TONB-DEPENDENT OUTER MEMBRANE RECEPTOR"/>
    <property type="match status" value="1"/>
</dbReference>
<name>A0A646HNE3_9BACT</name>
<evidence type="ECO:0000256" key="6">
    <source>
        <dbReference type="ARBA" id="ARBA00023077"/>
    </source>
</evidence>
<dbReference type="SUPFAM" id="SSF56935">
    <property type="entry name" value="Porins"/>
    <property type="match status" value="1"/>
</dbReference>
<evidence type="ECO:0000256" key="3">
    <source>
        <dbReference type="ARBA" id="ARBA00022452"/>
    </source>
</evidence>
<keyword evidence="2 10" id="KW-0813">Transport</keyword>
<dbReference type="Gene3D" id="2.40.170.20">
    <property type="entry name" value="TonB-dependent receptor, beta-barrel domain"/>
    <property type="match status" value="1"/>
</dbReference>
<comment type="subcellular location">
    <subcellularLocation>
        <location evidence="1 10">Cell outer membrane</location>
        <topology evidence="1 10">Multi-pass membrane protein</topology>
    </subcellularLocation>
</comment>
<evidence type="ECO:0000256" key="2">
    <source>
        <dbReference type="ARBA" id="ARBA00022448"/>
    </source>
</evidence>
<dbReference type="GO" id="GO:0015344">
    <property type="term" value="F:siderophore uptake transmembrane transporter activity"/>
    <property type="evidence" value="ECO:0007669"/>
    <property type="project" value="TreeGrafter"/>
</dbReference>
<dbReference type="PROSITE" id="PS52016">
    <property type="entry name" value="TONB_DEPENDENT_REC_3"/>
    <property type="match status" value="1"/>
</dbReference>
<dbReference type="GO" id="GO:0009279">
    <property type="term" value="C:cell outer membrane"/>
    <property type="evidence" value="ECO:0007669"/>
    <property type="project" value="UniProtKB-SubCell"/>
</dbReference>
<dbReference type="PANTHER" id="PTHR30069:SF29">
    <property type="entry name" value="HEMOGLOBIN AND HEMOGLOBIN-HAPTOGLOBIN-BINDING PROTEIN 1-RELATED"/>
    <property type="match status" value="1"/>
</dbReference>
<dbReference type="Pfam" id="PF00593">
    <property type="entry name" value="TonB_dep_Rec_b-barrel"/>
    <property type="match status" value="1"/>
</dbReference>
<evidence type="ECO:0000256" key="5">
    <source>
        <dbReference type="ARBA" id="ARBA00022729"/>
    </source>
</evidence>
<comment type="caution">
    <text evidence="11">The sequence shown here is derived from an EMBL/GenBank/DDBJ whole genome shotgun (WGS) entry which is preliminary data.</text>
</comment>
<dbReference type="InterPro" id="IPR039426">
    <property type="entry name" value="TonB-dep_rcpt-like"/>
</dbReference>
<evidence type="ECO:0000256" key="10">
    <source>
        <dbReference type="PROSITE-ProRule" id="PRU01360"/>
    </source>
</evidence>
<gene>
    <name evidence="11" type="ORF">F7D59_06855</name>
</gene>
<evidence type="ECO:0000256" key="9">
    <source>
        <dbReference type="ARBA" id="ARBA00023237"/>
    </source>
</evidence>
<dbReference type="GO" id="GO:0044718">
    <property type="term" value="P:siderophore transmembrane transport"/>
    <property type="evidence" value="ECO:0007669"/>
    <property type="project" value="TreeGrafter"/>
</dbReference>
<reference evidence="12" key="1">
    <citation type="submission" date="2019-09" db="EMBL/GenBank/DDBJ databases">
        <title>Distinct polysaccharide growth profiles of human intestinal Prevotella copri isolates.</title>
        <authorList>
            <person name="Fehlner-Peach H."/>
            <person name="Magnabosco C."/>
            <person name="Raghavan V."/>
            <person name="Scher J.U."/>
            <person name="Tett A."/>
            <person name="Cox L.M."/>
            <person name="Gottsegen C."/>
            <person name="Watters A."/>
            <person name="Wiltshire- Gordon J.D."/>
            <person name="Segata N."/>
            <person name="Bonneau R."/>
            <person name="Littman D.R."/>
        </authorList>
    </citation>
    <scope>NUCLEOTIDE SEQUENCE [LARGE SCALE GENOMIC DNA]</scope>
    <source>
        <strain evidence="12">iP54</strain>
    </source>
</reference>
<keyword evidence="6" id="KW-0798">TonB box</keyword>
<protein>
    <submittedName>
        <fullName evidence="11">TonB-dependent receptor</fullName>
    </submittedName>
</protein>
<dbReference type="EMBL" id="VZBQ01000080">
    <property type="protein sequence ID" value="MQN89575.1"/>
    <property type="molecule type" value="Genomic_DNA"/>
</dbReference>
<keyword evidence="8 11" id="KW-0675">Receptor</keyword>
<evidence type="ECO:0000256" key="8">
    <source>
        <dbReference type="ARBA" id="ARBA00023170"/>
    </source>
</evidence>
<dbReference type="Proteomes" id="UP000420635">
    <property type="component" value="Unassembled WGS sequence"/>
</dbReference>
<dbReference type="AlphaFoldDB" id="A0A646HNE3"/>
<proteinExistence type="inferred from homology"/>
<dbReference type="InterPro" id="IPR036942">
    <property type="entry name" value="Beta-barrel_TonB_sf"/>
</dbReference>
<sequence length="709" mass="79587">MFMYSRYILLSALLVIGAETYAKNNKTEVVSLSSSYNNSVENNSVDSSSQDSIFKDETLHEVKVVARKSGTSRLAGAVNGIAVNKDELFKAACCNLGESFTTNPSVDVAYNDATTGARQIKLLGLSGTYVQMLTENLPNFRGAAIPYALGYVPGPWMKGIQVSKGSASVKNGYESITGQINVDYLKPEDEQQVEVNLFGDTKSRIEANADANVHLSDKWATEILLHHENILKNHDDNGDGFYDMPGREQYNVQNRWLYKGKHYIFHGGLGALKEIRTSGQDETHVHSDDIYRIKLHTNRYEGYMKHAFILNHEHGTNIAFMSSASMHQLDAQYGNKFYNLNEKNLYGSLIFETNFTHQHNLSVGLSVNHDYLGQRANVNVSPRPAVGVEDSPYLLSEMQRMNEKETTPGAYAQYTYTLGTKLTAMAGVRFDHSSIYGNFFTPRFHVKYSPVDAISIRLSAGKGYRTVFGLAEYNYLLASGRQFQIAGDGLKQEEAWNYGMSTAFYIPMFGKTLKLNAEYYYTDFKNQAVVDYDANKGLISIYNLMGKSYSHTFQIDASYPLLKGLEITAAYRLNDVKCTYDYGKTLKEKPLTSTYKALFTASYKTPLGLWQFDATVQLNGGGRNPEPYQLADGSQSWSPRFHSFGQVSAQVTRWFRHWSIYVGGENLTGFKQKTPIYGASNPWGSDFEPTLVWGPVEGRMFYAGVRVHF</sequence>
<dbReference type="Gene3D" id="2.170.130.10">
    <property type="entry name" value="TonB-dependent receptor, plug domain"/>
    <property type="match status" value="1"/>
</dbReference>
<keyword evidence="9 10" id="KW-0998">Cell outer membrane</keyword>
<evidence type="ECO:0000256" key="7">
    <source>
        <dbReference type="ARBA" id="ARBA00023136"/>
    </source>
</evidence>
<keyword evidence="4 10" id="KW-0812">Transmembrane</keyword>